<comment type="caution">
    <text evidence="7">The sequence shown here is derived from an EMBL/GenBank/DDBJ whole genome shotgun (WGS) entry which is preliminary data.</text>
</comment>
<evidence type="ECO:0000256" key="2">
    <source>
        <dbReference type="ARBA" id="ARBA00022723"/>
    </source>
</evidence>
<keyword evidence="5" id="KW-0482">Metalloprotease</keyword>
<keyword evidence="2" id="KW-0479">Metal-binding</keyword>
<sequence>MPYLQKFVLGSNMIQWKAVKPDSGAAKLADALAKLPILDAMSITALLLRAPVVLFNDEARSIIQHHVSARREESGGLLLGHAFIPCEGTTAIPYPLVVVSKAAPSHEYIGTTVSLQMGPSVWDMAREHTDSGLLVVGWFHSHPNLGAFFSGTDRKTQRDFFFHPYSLGYVVDPVRSEHAFFLGAESFQLFEESVFHVQAAIFSRVNAGPG</sequence>
<evidence type="ECO:0000313" key="7">
    <source>
        <dbReference type="EMBL" id="NII05159.1"/>
    </source>
</evidence>
<evidence type="ECO:0000256" key="4">
    <source>
        <dbReference type="ARBA" id="ARBA00022833"/>
    </source>
</evidence>
<evidence type="ECO:0000313" key="8">
    <source>
        <dbReference type="Proteomes" id="UP000490980"/>
    </source>
</evidence>
<evidence type="ECO:0000259" key="6">
    <source>
        <dbReference type="PROSITE" id="PS50249"/>
    </source>
</evidence>
<dbReference type="PROSITE" id="PS50249">
    <property type="entry name" value="MPN"/>
    <property type="match status" value="1"/>
</dbReference>
<dbReference type="GO" id="GO:0008237">
    <property type="term" value="F:metallopeptidase activity"/>
    <property type="evidence" value="ECO:0007669"/>
    <property type="project" value="UniProtKB-KW"/>
</dbReference>
<dbReference type="PANTHER" id="PTHR10410">
    <property type="entry name" value="EUKARYOTIC TRANSLATION INITIATION FACTOR 3 -RELATED"/>
    <property type="match status" value="1"/>
</dbReference>
<evidence type="ECO:0000256" key="3">
    <source>
        <dbReference type="ARBA" id="ARBA00022801"/>
    </source>
</evidence>
<dbReference type="InterPro" id="IPR037518">
    <property type="entry name" value="MPN"/>
</dbReference>
<protein>
    <recommendedName>
        <fullName evidence="6">MPN domain-containing protein</fullName>
    </recommendedName>
</protein>
<evidence type="ECO:0000256" key="5">
    <source>
        <dbReference type="ARBA" id="ARBA00023049"/>
    </source>
</evidence>
<keyword evidence="8" id="KW-1185">Reference proteome</keyword>
<dbReference type="GO" id="GO:0046872">
    <property type="term" value="F:metal ion binding"/>
    <property type="evidence" value="ECO:0007669"/>
    <property type="project" value="UniProtKB-KW"/>
</dbReference>
<dbReference type="Proteomes" id="UP000490980">
    <property type="component" value="Unassembled WGS sequence"/>
</dbReference>
<dbReference type="Pfam" id="PF14464">
    <property type="entry name" value="Prok-JAB"/>
    <property type="match status" value="1"/>
</dbReference>
<evidence type="ECO:0000256" key="1">
    <source>
        <dbReference type="ARBA" id="ARBA00022670"/>
    </source>
</evidence>
<organism evidence="7 8">
    <name type="scientific">Luteibacter anthropi</name>
    <dbReference type="NCBI Taxonomy" id="564369"/>
    <lineage>
        <taxon>Bacteria</taxon>
        <taxon>Pseudomonadati</taxon>
        <taxon>Pseudomonadota</taxon>
        <taxon>Gammaproteobacteria</taxon>
        <taxon>Lysobacterales</taxon>
        <taxon>Rhodanobacteraceae</taxon>
        <taxon>Luteibacter</taxon>
    </lineage>
</organism>
<dbReference type="SUPFAM" id="SSF102712">
    <property type="entry name" value="JAB1/MPN domain"/>
    <property type="match status" value="1"/>
</dbReference>
<dbReference type="InterPro" id="IPR028090">
    <property type="entry name" value="JAB_dom_prok"/>
</dbReference>
<name>A0A7X5U7D0_9GAMM</name>
<gene>
    <name evidence="7" type="ORF">HBF25_02015</name>
</gene>
<keyword evidence="3" id="KW-0378">Hydrolase</keyword>
<accession>A0A7X5U7D0</accession>
<keyword evidence="4" id="KW-0862">Zinc</keyword>
<dbReference type="GO" id="GO:0006508">
    <property type="term" value="P:proteolysis"/>
    <property type="evidence" value="ECO:0007669"/>
    <property type="project" value="UniProtKB-KW"/>
</dbReference>
<keyword evidence="1" id="KW-0645">Protease</keyword>
<reference evidence="7 8" key="1">
    <citation type="submission" date="2020-03" db="EMBL/GenBank/DDBJ databases">
        <authorList>
            <person name="Lai Q."/>
        </authorList>
    </citation>
    <scope>NUCLEOTIDE SEQUENCE [LARGE SCALE GENOMIC DNA]</scope>
    <source>
        <strain evidence="7 8">CCUG 25036</strain>
    </source>
</reference>
<feature type="domain" description="MPN" evidence="6">
    <location>
        <begin position="52"/>
        <end position="196"/>
    </location>
</feature>
<proteinExistence type="predicted"/>
<dbReference type="AlphaFoldDB" id="A0A7X5U7D0"/>
<dbReference type="EMBL" id="JAARLZ010000001">
    <property type="protein sequence ID" value="NII05159.1"/>
    <property type="molecule type" value="Genomic_DNA"/>
</dbReference>
<dbReference type="Gene3D" id="3.40.140.10">
    <property type="entry name" value="Cytidine Deaminase, domain 2"/>
    <property type="match status" value="1"/>
</dbReference>
<dbReference type="InterPro" id="IPR050242">
    <property type="entry name" value="JAMM_MPN+_peptidase_M67A"/>
</dbReference>
<dbReference type="RefSeq" id="WP_166946060.1">
    <property type="nucleotide sequence ID" value="NZ_JAARLZ010000001.1"/>
</dbReference>